<dbReference type="GO" id="GO:0005085">
    <property type="term" value="F:guanyl-nucleotide exchange factor activity"/>
    <property type="evidence" value="ECO:0007669"/>
    <property type="project" value="UniProtKB-KW"/>
</dbReference>
<evidence type="ECO:0000313" key="9">
    <source>
        <dbReference type="WBParaSite" id="EVEC_0001100201-mRNA-1"/>
    </source>
</evidence>
<dbReference type="InterPro" id="IPR035899">
    <property type="entry name" value="DBL_dom_sf"/>
</dbReference>
<dbReference type="SUPFAM" id="SSF48065">
    <property type="entry name" value="DBL homology domain (DH-domain)"/>
    <property type="match status" value="1"/>
</dbReference>
<dbReference type="AlphaFoldDB" id="A0A0N4VJI1"/>
<feature type="region of interest" description="Disordered" evidence="4">
    <location>
        <begin position="33"/>
        <end position="55"/>
    </location>
</feature>
<dbReference type="Pfam" id="PF00621">
    <property type="entry name" value="RhoGEF"/>
    <property type="match status" value="1"/>
</dbReference>
<organism evidence="9">
    <name type="scientific">Enterobius vermicularis</name>
    <name type="common">Human pinworm</name>
    <dbReference type="NCBI Taxonomy" id="51028"/>
    <lineage>
        <taxon>Eukaryota</taxon>
        <taxon>Metazoa</taxon>
        <taxon>Ecdysozoa</taxon>
        <taxon>Nematoda</taxon>
        <taxon>Chromadorea</taxon>
        <taxon>Rhabditida</taxon>
        <taxon>Spirurina</taxon>
        <taxon>Oxyuridomorpha</taxon>
        <taxon>Oxyuroidea</taxon>
        <taxon>Oxyuridae</taxon>
        <taxon>Enterobius</taxon>
    </lineage>
</organism>
<dbReference type="Gene3D" id="2.30.30.40">
    <property type="entry name" value="SH3 Domains"/>
    <property type="match status" value="1"/>
</dbReference>
<proteinExistence type="predicted"/>
<name>A0A0N4VJI1_ENTVE</name>
<dbReference type="EMBL" id="UXUI01010737">
    <property type="protein sequence ID" value="VDD95576.1"/>
    <property type="molecule type" value="Genomic_DNA"/>
</dbReference>
<dbReference type="GO" id="GO:0005737">
    <property type="term" value="C:cytoplasm"/>
    <property type="evidence" value="ECO:0007669"/>
    <property type="project" value="TreeGrafter"/>
</dbReference>
<evidence type="ECO:0000256" key="4">
    <source>
        <dbReference type="SAM" id="MobiDB-lite"/>
    </source>
</evidence>
<dbReference type="PROSITE" id="PS50002">
    <property type="entry name" value="SH3"/>
    <property type="match status" value="1"/>
</dbReference>
<evidence type="ECO:0000259" key="6">
    <source>
        <dbReference type="PROSITE" id="PS50010"/>
    </source>
</evidence>
<dbReference type="OrthoDB" id="2570713at2759"/>
<dbReference type="Proteomes" id="UP000274131">
    <property type="component" value="Unassembled WGS sequence"/>
</dbReference>
<sequence>MASRRQREFDRKYSSFRKYTATEDVNYASHVTRSSYRSESVTHRSGERGRSSSSEIISVQQGQIVEVLDKKNASSWLIKTKARPSKTGWVPGSYFESPAEYYKQRRRTREIDGGDLNLTEEQEAIMKRDQVYQDLLRSEEDFVAELRHLVEDYVSVLETAHLPKEVDEVRNELVMNLKELCNFHANVMLKGLQYYSDDPGKVGQTFVRLERDLELHVQFHTQLPKVLQLLTQQPIQQFLQ</sequence>
<evidence type="ECO:0000256" key="3">
    <source>
        <dbReference type="PROSITE-ProRule" id="PRU00192"/>
    </source>
</evidence>
<reference evidence="9" key="1">
    <citation type="submission" date="2017-02" db="UniProtKB">
        <authorList>
            <consortium name="WormBaseParasite"/>
        </authorList>
    </citation>
    <scope>IDENTIFICATION</scope>
</reference>
<reference evidence="7 8" key="2">
    <citation type="submission" date="2018-10" db="EMBL/GenBank/DDBJ databases">
        <authorList>
            <consortium name="Pathogen Informatics"/>
        </authorList>
    </citation>
    <scope>NUCLEOTIDE SEQUENCE [LARGE SCALE GENOMIC DNA]</scope>
</reference>
<evidence type="ECO:0000313" key="8">
    <source>
        <dbReference type="Proteomes" id="UP000274131"/>
    </source>
</evidence>
<evidence type="ECO:0000259" key="5">
    <source>
        <dbReference type="PROSITE" id="PS50002"/>
    </source>
</evidence>
<dbReference type="SUPFAM" id="SSF50044">
    <property type="entry name" value="SH3-domain"/>
    <property type="match status" value="1"/>
</dbReference>
<keyword evidence="1 3" id="KW-0728">SH3 domain</keyword>
<dbReference type="InterPro" id="IPR000219">
    <property type="entry name" value="DH_dom"/>
</dbReference>
<keyword evidence="2" id="KW-0344">Guanine-nucleotide releasing factor</keyword>
<dbReference type="PROSITE" id="PS50010">
    <property type="entry name" value="DH_2"/>
    <property type="match status" value="1"/>
</dbReference>
<protein>
    <submittedName>
        <fullName evidence="9">SH3 domain-containing protein</fullName>
    </submittedName>
</protein>
<dbReference type="InterPro" id="IPR001452">
    <property type="entry name" value="SH3_domain"/>
</dbReference>
<keyword evidence="8" id="KW-1185">Reference proteome</keyword>
<feature type="domain" description="DH" evidence="6">
    <location>
        <begin position="127"/>
        <end position="240"/>
    </location>
</feature>
<dbReference type="STRING" id="51028.A0A0N4VJI1"/>
<dbReference type="WBParaSite" id="EVEC_0001100201-mRNA-1">
    <property type="protein sequence ID" value="EVEC_0001100201-mRNA-1"/>
    <property type="gene ID" value="EVEC_0001100201"/>
</dbReference>
<dbReference type="PANTHER" id="PTHR22826">
    <property type="entry name" value="RHO GUANINE EXCHANGE FACTOR-RELATED"/>
    <property type="match status" value="1"/>
</dbReference>
<accession>A0A0N4VJI1</accession>
<dbReference type="InterPro" id="IPR051336">
    <property type="entry name" value="RhoGEF_Guanine_NuclExch_SF"/>
</dbReference>
<feature type="compositionally biased region" description="Basic and acidic residues" evidence="4">
    <location>
        <begin position="40"/>
        <end position="50"/>
    </location>
</feature>
<evidence type="ECO:0000256" key="1">
    <source>
        <dbReference type="ARBA" id="ARBA00022443"/>
    </source>
</evidence>
<dbReference type="InterPro" id="IPR036028">
    <property type="entry name" value="SH3-like_dom_sf"/>
</dbReference>
<evidence type="ECO:0000313" key="7">
    <source>
        <dbReference type="EMBL" id="VDD95576.1"/>
    </source>
</evidence>
<evidence type="ECO:0000256" key="2">
    <source>
        <dbReference type="ARBA" id="ARBA00022658"/>
    </source>
</evidence>
<dbReference type="Gene3D" id="1.20.900.10">
    <property type="entry name" value="Dbl homology (DH) domain"/>
    <property type="match status" value="1"/>
</dbReference>
<gene>
    <name evidence="7" type="ORF">EVEC_LOCUS10327</name>
</gene>
<feature type="domain" description="SH3" evidence="5">
    <location>
        <begin position="35"/>
        <end position="100"/>
    </location>
</feature>